<accession>X0VTP4</accession>
<proteinExistence type="predicted"/>
<evidence type="ECO:0000313" key="1">
    <source>
        <dbReference type="EMBL" id="GAG14477.1"/>
    </source>
</evidence>
<protein>
    <submittedName>
        <fullName evidence="1">Uncharacterized protein</fullName>
    </submittedName>
</protein>
<dbReference type="EMBL" id="BARS01038931">
    <property type="protein sequence ID" value="GAG14477.1"/>
    <property type="molecule type" value="Genomic_DNA"/>
</dbReference>
<sequence>RLVLGGAGCPNKFLDGRRVRLIGDMTVAEVDTGGERWWRMDGRAETWSAYHRGDSPEGHWRSSAGYGRVPDDAAHPVDDFHPLTYSGSFWMRYSPEWQATCAKFYIYPEYTDRNGLRVTKGQQVEGECQAIVDRITFTKAAARGRALGS</sequence>
<reference evidence="1" key="1">
    <citation type="journal article" date="2014" name="Front. Microbiol.">
        <title>High frequency of phylogenetically diverse reductive dehalogenase-homologous genes in deep subseafloor sedimentary metagenomes.</title>
        <authorList>
            <person name="Kawai M."/>
            <person name="Futagami T."/>
            <person name="Toyoda A."/>
            <person name="Takaki Y."/>
            <person name="Nishi S."/>
            <person name="Hori S."/>
            <person name="Arai W."/>
            <person name="Tsubouchi T."/>
            <person name="Morono Y."/>
            <person name="Uchiyama I."/>
            <person name="Ito T."/>
            <person name="Fujiyama A."/>
            <person name="Inagaki F."/>
            <person name="Takami H."/>
        </authorList>
    </citation>
    <scope>NUCLEOTIDE SEQUENCE</scope>
    <source>
        <strain evidence="1">Expedition CK06-06</strain>
    </source>
</reference>
<organism evidence="1">
    <name type="scientific">marine sediment metagenome</name>
    <dbReference type="NCBI Taxonomy" id="412755"/>
    <lineage>
        <taxon>unclassified sequences</taxon>
        <taxon>metagenomes</taxon>
        <taxon>ecological metagenomes</taxon>
    </lineage>
</organism>
<gene>
    <name evidence="1" type="ORF">S01H1_59517</name>
</gene>
<comment type="caution">
    <text evidence="1">The sequence shown here is derived from an EMBL/GenBank/DDBJ whole genome shotgun (WGS) entry which is preliminary data.</text>
</comment>
<name>X0VTP4_9ZZZZ</name>
<dbReference type="AlphaFoldDB" id="X0VTP4"/>
<feature type="non-terminal residue" evidence="1">
    <location>
        <position position="1"/>
    </location>
</feature>